<dbReference type="Gene3D" id="1.10.472.10">
    <property type="entry name" value="Cyclin-like"/>
    <property type="match status" value="2"/>
</dbReference>
<dbReference type="Pfam" id="PF00134">
    <property type="entry name" value="Cyclin_N"/>
    <property type="match status" value="1"/>
</dbReference>
<sequence length="367" mass="41885">MSVAITAQTATQNNNEENNLVNSSSFHDDILNKDDTIDRIIIMMKQEKLIYHHKNYRLPPHLHESQLNGGKEGKSSQNCDETMRLAVEECIRFVNNLCVTMSPCKIESSCFSSNIEDIDFDPKELVTNKKRCDSSSTASTFSEEDSITAQQLGRWRCKMCTWAFQVVDQFNVNRETVSIAFSFLDRYLATSSEPVELISTEKFQLASMTALYIAIKVFEQNHSLSIYTFADMSREYFSVDDLGAMEMEMLEVLQWRLNPPTALAFAREFLSFLPLSSQQRQALLVKSGYLTELAVGDSSLIGCRYSSIAVATILFSISYLSFNDFKFLPSLSEFEKSLLSHFNIDIRSHEITNILDRLDHVYRSQTL</sequence>
<evidence type="ECO:0000256" key="2">
    <source>
        <dbReference type="SAM" id="MobiDB-lite"/>
    </source>
</evidence>
<organism evidence="4">
    <name type="scientific">Ditylum brightwellii</name>
    <dbReference type="NCBI Taxonomy" id="49249"/>
    <lineage>
        <taxon>Eukaryota</taxon>
        <taxon>Sar</taxon>
        <taxon>Stramenopiles</taxon>
        <taxon>Ochrophyta</taxon>
        <taxon>Bacillariophyta</taxon>
        <taxon>Mediophyceae</taxon>
        <taxon>Lithodesmiophycidae</taxon>
        <taxon>Lithodesmiales</taxon>
        <taxon>Lithodesmiaceae</taxon>
        <taxon>Ditylum</taxon>
    </lineage>
</organism>
<dbReference type="InterPro" id="IPR036915">
    <property type="entry name" value="Cyclin-like_sf"/>
</dbReference>
<dbReference type="InterPro" id="IPR013763">
    <property type="entry name" value="Cyclin-like_dom"/>
</dbReference>
<dbReference type="PANTHER" id="PTHR10177">
    <property type="entry name" value="CYCLINS"/>
    <property type="match status" value="1"/>
</dbReference>
<dbReference type="FunFam" id="1.10.472.10:FF:000093">
    <property type="entry name" value="Predicted protein"/>
    <property type="match status" value="1"/>
</dbReference>
<proteinExistence type="inferred from homology"/>
<evidence type="ECO:0000259" key="3">
    <source>
        <dbReference type="SMART" id="SM00385"/>
    </source>
</evidence>
<feature type="region of interest" description="Disordered" evidence="2">
    <location>
        <begin position="1"/>
        <end position="21"/>
    </location>
</feature>
<reference evidence="4" key="1">
    <citation type="submission" date="2021-01" db="EMBL/GenBank/DDBJ databases">
        <authorList>
            <person name="Corre E."/>
            <person name="Pelletier E."/>
            <person name="Niang G."/>
            <person name="Scheremetjew M."/>
            <person name="Finn R."/>
            <person name="Kale V."/>
            <person name="Holt S."/>
            <person name="Cochrane G."/>
            <person name="Meng A."/>
            <person name="Brown T."/>
            <person name="Cohen L."/>
        </authorList>
    </citation>
    <scope>NUCLEOTIDE SEQUENCE</scope>
    <source>
        <strain evidence="4">GSO104</strain>
    </source>
</reference>
<evidence type="ECO:0000313" key="4">
    <source>
        <dbReference type="EMBL" id="CAE4618855.1"/>
    </source>
</evidence>
<feature type="domain" description="Cyclin-like" evidence="3">
    <location>
        <begin position="161"/>
        <end position="251"/>
    </location>
</feature>
<feature type="compositionally biased region" description="Low complexity" evidence="2">
    <location>
        <begin position="1"/>
        <end position="19"/>
    </location>
</feature>
<evidence type="ECO:0000256" key="1">
    <source>
        <dbReference type="RuleBase" id="RU000383"/>
    </source>
</evidence>
<comment type="similarity">
    <text evidence="1">Belongs to the cyclin family.</text>
</comment>
<accession>A0A7S4VTU6</accession>
<gene>
    <name evidence="4" type="ORF">DBRI00130_LOCUS21018</name>
</gene>
<name>A0A7S4VTU6_9STRA</name>
<dbReference type="EMBL" id="HBNS01026707">
    <property type="protein sequence ID" value="CAE4618855.1"/>
    <property type="molecule type" value="Transcribed_RNA"/>
</dbReference>
<dbReference type="InterPro" id="IPR039361">
    <property type="entry name" value="Cyclin"/>
</dbReference>
<dbReference type="AlphaFoldDB" id="A0A7S4VTU6"/>
<dbReference type="InterPro" id="IPR006671">
    <property type="entry name" value="Cyclin_N"/>
</dbReference>
<protein>
    <recommendedName>
        <fullName evidence="3">Cyclin-like domain-containing protein</fullName>
    </recommendedName>
</protein>
<dbReference type="SMART" id="SM00385">
    <property type="entry name" value="CYCLIN"/>
    <property type="match status" value="1"/>
</dbReference>
<keyword evidence="1" id="KW-0195">Cyclin</keyword>
<dbReference type="SUPFAM" id="SSF47954">
    <property type="entry name" value="Cyclin-like"/>
    <property type="match status" value="1"/>
</dbReference>